<gene>
    <name evidence="1" type="ORF">NDU88_000726</name>
</gene>
<evidence type="ECO:0000313" key="2">
    <source>
        <dbReference type="Proteomes" id="UP001066276"/>
    </source>
</evidence>
<keyword evidence="2" id="KW-1185">Reference proteome</keyword>
<name>A0AAV7MJP8_PLEWA</name>
<reference evidence="1" key="1">
    <citation type="journal article" date="2022" name="bioRxiv">
        <title>Sequencing and chromosome-scale assembly of the giantPleurodeles waltlgenome.</title>
        <authorList>
            <person name="Brown T."/>
            <person name="Elewa A."/>
            <person name="Iarovenko S."/>
            <person name="Subramanian E."/>
            <person name="Araus A.J."/>
            <person name="Petzold A."/>
            <person name="Susuki M."/>
            <person name="Suzuki K.-i.T."/>
            <person name="Hayashi T."/>
            <person name="Toyoda A."/>
            <person name="Oliveira C."/>
            <person name="Osipova E."/>
            <person name="Leigh N.D."/>
            <person name="Simon A."/>
            <person name="Yun M.H."/>
        </authorList>
    </citation>
    <scope>NUCLEOTIDE SEQUENCE</scope>
    <source>
        <strain evidence="1">20211129_DDA</strain>
        <tissue evidence="1">Liver</tissue>
    </source>
</reference>
<proteinExistence type="predicted"/>
<dbReference type="AlphaFoldDB" id="A0AAV7MJP8"/>
<evidence type="ECO:0000313" key="1">
    <source>
        <dbReference type="EMBL" id="KAJ1103299.1"/>
    </source>
</evidence>
<protein>
    <submittedName>
        <fullName evidence="1">Uncharacterized protein</fullName>
    </submittedName>
</protein>
<accession>A0AAV7MJP8</accession>
<organism evidence="1 2">
    <name type="scientific">Pleurodeles waltl</name>
    <name type="common">Iberian ribbed newt</name>
    <dbReference type="NCBI Taxonomy" id="8319"/>
    <lineage>
        <taxon>Eukaryota</taxon>
        <taxon>Metazoa</taxon>
        <taxon>Chordata</taxon>
        <taxon>Craniata</taxon>
        <taxon>Vertebrata</taxon>
        <taxon>Euteleostomi</taxon>
        <taxon>Amphibia</taxon>
        <taxon>Batrachia</taxon>
        <taxon>Caudata</taxon>
        <taxon>Salamandroidea</taxon>
        <taxon>Salamandridae</taxon>
        <taxon>Pleurodelinae</taxon>
        <taxon>Pleurodeles</taxon>
    </lineage>
</organism>
<dbReference type="EMBL" id="JANPWB010000013">
    <property type="protein sequence ID" value="KAJ1103299.1"/>
    <property type="molecule type" value="Genomic_DNA"/>
</dbReference>
<comment type="caution">
    <text evidence="1">The sequence shown here is derived from an EMBL/GenBank/DDBJ whole genome shotgun (WGS) entry which is preliminary data.</text>
</comment>
<dbReference type="Proteomes" id="UP001066276">
    <property type="component" value="Chromosome 9"/>
</dbReference>
<sequence>MSAESGTTGRVTFMCGAENELLEAGEHRFIHSPLRPLHQHCVLAGVLCAMLRYLIRRQRLEWSLTCRQRLERSFSRRQRLAMSLRRRQRLAMSLTGRQRLELPLARRLERVPESLLPPNRSYEVTANTGV</sequence>